<evidence type="ECO:0000256" key="1">
    <source>
        <dbReference type="ARBA" id="ARBA00023015"/>
    </source>
</evidence>
<comment type="caution">
    <text evidence="5">The sequence shown here is derived from an EMBL/GenBank/DDBJ whole genome shotgun (WGS) entry which is preliminary data.</text>
</comment>
<organism evidence="5 6">
    <name type="scientific">Macrococcus carouselicus</name>
    <dbReference type="NCBI Taxonomy" id="69969"/>
    <lineage>
        <taxon>Bacteria</taxon>
        <taxon>Bacillati</taxon>
        <taxon>Bacillota</taxon>
        <taxon>Bacilli</taxon>
        <taxon>Bacillales</taxon>
        <taxon>Staphylococcaceae</taxon>
        <taxon>Macrococcus</taxon>
    </lineage>
</organism>
<evidence type="ECO:0000313" key="6">
    <source>
        <dbReference type="Proteomes" id="UP000295280"/>
    </source>
</evidence>
<evidence type="ECO:0000259" key="4">
    <source>
        <dbReference type="PROSITE" id="PS50995"/>
    </source>
</evidence>
<dbReference type="InterPro" id="IPR036388">
    <property type="entry name" value="WH-like_DNA-bd_sf"/>
</dbReference>
<dbReference type="PROSITE" id="PS50995">
    <property type="entry name" value="HTH_MARR_2"/>
    <property type="match status" value="1"/>
</dbReference>
<keyword evidence="2" id="KW-0238">DNA-binding</keyword>
<protein>
    <submittedName>
        <fullName evidence="5">MarR family transcriptional regulator</fullName>
    </submittedName>
</protein>
<evidence type="ECO:0000256" key="2">
    <source>
        <dbReference type="ARBA" id="ARBA00023125"/>
    </source>
</evidence>
<proteinExistence type="predicted"/>
<dbReference type="SUPFAM" id="SSF46785">
    <property type="entry name" value="Winged helix' DNA-binding domain"/>
    <property type="match status" value="1"/>
</dbReference>
<name>A0A9Q8CLI4_9STAP</name>
<dbReference type="Pfam" id="PF01047">
    <property type="entry name" value="MarR"/>
    <property type="match status" value="1"/>
</dbReference>
<dbReference type="GO" id="GO:0003700">
    <property type="term" value="F:DNA-binding transcription factor activity"/>
    <property type="evidence" value="ECO:0007669"/>
    <property type="project" value="InterPro"/>
</dbReference>
<dbReference type="Proteomes" id="UP000295280">
    <property type="component" value="Unassembled WGS sequence"/>
</dbReference>
<evidence type="ECO:0000313" key="5">
    <source>
        <dbReference type="EMBL" id="TDM03823.1"/>
    </source>
</evidence>
<dbReference type="PRINTS" id="PR00598">
    <property type="entry name" value="HTHMARR"/>
</dbReference>
<dbReference type="EMBL" id="SCWD01000001">
    <property type="protein sequence ID" value="TDM03823.1"/>
    <property type="molecule type" value="Genomic_DNA"/>
</dbReference>
<feature type="domain" description="HTH marR-type" evidence="4">
    <location>
        <begin position="1"/>
        <end position="138"/>
    </location>
</feature>
<sequence length="149" mass="17431">MEDQRLKRFGQLIYFVNAKIDEITAIELADYSISREQIYMLELIRNEENMTQKKLIFKMSKEQTAISRSIKKLTEHGFITKEQSMYDLRSTVLKVTDKGEGIVKMADDIKAKVVRSFLKELNAEEAEALIGILEKIYHSFSIRDPFKFQ</sequence>
<dbReference type="RefSeq" id="WP_133416686.1">
    <property type="nucleotide sequence ID" value="NZ_SCWD01000001.1"/>
</dbReference>
<accession>A0A9Q8CLI4</accession>
<dbReference type="GO" id="GO:0003677">
    <property type="term" value="F:DNA binding"/>
    <property type="evidence" value="ECO:0007669"/>
    <property type="project" value="UniProtKB-KW"/>
</dbReference>
<keyword evidence="1" id="KW-0805">Transcription regulation</keyword>
<dbReference type="InterPro" id="IPR000835">
    <property type="entry name" value="HTH_MarR-typ"/>
</dbReference>
<keyword evidence="6" id="KW-1185">Reference proteome</keyword>
<evidence type="ECO:0000256" key="3">
    <source>
        <dbReference type="ARBA" id="ARBA00023163"/>
    </source>
</evidence>
<dbReference type="PANTHER" id="PTHR42756">
    <property type="entry name" value="TRANSCRIPTIONAL REGULATOR, MARR"/>
    <property type="match status" value="1"/>
</dbReference>
<reference evidence="5 6" key="1">
    <citation type="submission" date="2019-01" db="EMBL/GenBank/DDBJ databases">
        <title>Draft genome sequences of the type strains of six Macrococcus species.</title>
        <authorList>
            <person name="Mazhar S."/>
            <person name="Altermann E."/>
            <person name="Hill C."/>
            <person name="Mcauliffe O."/>
        </authorList>
    </citation>
    <scope>NUCLEOTIDE SEQUENCE [LARGE SCALE GENOMIC DNA]</scope>
    <source>
        <strain evidence="5 6">ATCC 51828</strain>
    </source>
</reference>
<dbReference type="Gene3D" id="1.10.10.10">
    <property type="entry name" value="Winged helix-like DNA-binding domain superfamily/Winged helix DNA-binding domain"/>
    <property type="match status" value="1"/>
</dbReference>
<dbReference type="InterPro" id="IPR036390">
    <property type="entry name" value="WH_DNA-bd_sf"/>
</dbReference>
<dbReference type="OrthoDB" id="6462103at2"/>
<gene>
    <name evidence="5" type="ORF">ERX40_01275</name>
</gene>
<keyword evidence="3" id="KW-0804">Transcription</keyword>
<dbReference type="SMART" id="SM00347">
    <property type="entry name" value="HTH_MARR"/>
    <property type="match status" value="1"/>
</dbReference>
<dbReference type="AlphaFoldDB" id="A0A9Q8CLI4"/>
<dbReference type="PANTHER" id="PTHR42756:SF1">
    <property type="entry name" value="TRANSCRIPTIONAL REPRESSOR OF EMRAB OPERON"/>
    <property type="match status" value="1"/>
</dbReference>